<dbReference type="GO" id="GO:0005524">
    <property type="term" value="F:ATP binding"/>
    <property type="evidence" value="ECO:0007669"/>
    <property type="project" value="UniProtKB-UniRule"/>
</dbReference>
<dbReference type="Pfam" id="PF13245">
    <property type="entry name" value="AAA_19"/>
    <property type="match status" value="1"/>
</dbReference>
<reference evidence="8 9" key="1">
    <citation type="submission" date="2019-08" db="EMBL/GenBank/DDBJ databases">
        <title>In-depth cultivation of the pig gut microbiome towards novel bacterial diversity and tailored functional studies.</title>
        <authorList>
            <person name="Wylensek D."/>
            <person name="Hitch T.C.A."/>
            <person name="Clavel T."/>
        </authorList>
    </citation>
    <scope>NUCLEOTIDE SEQUENCE [LARGE SCALE GENOMIC DNA]</scope>
    <source>
        <strain evidence="8 9">LKV-178-WT-2G</strain>
    </source>
</reference>
<comment type="similarity">
    <text evidence="3">Belongs to the RecD family. RecD2 subfamily.</text>
</comment>
<dbReference type="GO" id="GO:0043139">
    <property type="term" value="F:5'-3' DNA helicase activity"/>
    <property type="evidence" value="ECO:0007669"/>
    <property type="project" value="UniProtKB-UniRule"/>
</dbReference>
<evidence type="ECO:0000259" key="5">
    <source>
        <dbReference type="Pfam" id="PF14490"/>
    </source>
</evidence>
<dbReference type="GO" id="GO:0003677">
    <property type="term" value="F:DNA binding"/>
    <property type="evidence" value="ECO:0007669"/>
    <property type="project" value="UniProtKB-UniRule"/>
</dbReference>
<dbReference type="Gene3D" id="3.40.50.300">
    <property type="entry name" value="P-loop containing nucleotide triphosphate hydrolases"/>
    <property type="match status" value="2"/>
</dbReference>
<dbReference type="GO" id="GO:0016787">
    <property type="term" value="F:hydrolase activity"/>
    <property type="evidence" value="ECO:0007669"/>
    <property type="project" value="UniProtKB-KW"/>
</dbReference>
<keyword evidence="1 3" id="KW-0547">Nucleotide-binding</keyword>
<dbReference type="InterPro" id="IPR050534">
    <property type="entry name" value="Coronavir_polyprotein_1ab"/>
</dbReference>
<evidence type="ECO:0000256" key="2">
    <source>
        <dbReference type="ARBA" id="ARBA00022840"/>
    </source>
</evidence>
<protein>
    <recommendedName>
        <fullName evidence="3">ATP-dependent RecD2 DNA helicase</fullName>
        <ecNumber evidence="3">5.6.2.3</ecNumber>
    </recommendedName>
    <alternativeName>
        <fullName evidence="3">DNA 5'-3' helicase subunit RecD2</fullName>
    </alternativeName>
</protein>
<dbReference type="InterPro" id="IPR006345">
    <property type="entry name" value="RecD2"/>
</dbReference>
<dbReference type="InterPro" id="IPR027785">
    <property type="entry name" value="UvrD-like_helicase_C"/>
</dbReference>
<evidence type="ECO:0000313" key="8">
    <source>
        <dbReference type="EMBL" id="MSS00573.1"/>
    </source>
</evidence>
<evidence type="ECO:0000313" key="9">
    <source>
        <dbReference type="Proteomes" id="UP000470082"/>
    </source>
</evidence>
<feature type="domain" description="ATP-dependent RecD2 DNA helicase-like helix-hairpin-helix" evidence="5">
    <location>
        <begin position="143"/>
        <end position="230"/>
    </location>
</feature>
<dbReference type="GO" id="GO:0009338">
    <property type="term" value="C:exodeoxyribonuclease V complex"/>
    <property type="evidence" value="ECO:0007669"/>
    <property type="project" value="TreeGrafter"/>
</dbReference>
<dbReference type="AlphaFoldDB" id="A0A7X2T320"/>
<feature type="domain" description="ATP-dependent RecD2 DNA helicase OB-fold" evidence="7">
    <location>
        <begin position="1"/>
        <end position="75"/>
    </location>
</feature>
<dbReference type="EC" id="5.6.2.3" evidence="3"/>
<dbReference type="PANTHER" id="PTHR43788:SF6">
    <property type="entry name" value="DNA HELICASE B"/>
    <property type="match status" value="1"/>
</dbReference>
<dbReference type="Pfam" id="PF18335">
    <property type="entry name" value="SH3_13"/>
    <property type="match status" value="1"/>
</dbReference>
<dbReference type="Gene3D" id="2.30.30.940">
    <property type="match status" value="1"/>
</dbReference>
<evidence type="ECO:0000259" key="6">
    <source>
        <dbReference type="Pfam" id="PF18335"/>
    </source>
</evidence>
<evidence type="ECO:0000259" key="4">
    <source>
        <dbReference type="Pfam" id="PF13538"/>
    </source>
</evidence>
<keyword evidence="9" id="KW-1185">Reference proteome</keyword>
<accession>A0A7X2T320</accession>
<feature type="binding site" evidence="3">
    <location>
        <begin position="338"/>
        <end position="342"/>
    </location>
    <ligand>
        <name>ATP</name>
        <dbReference type="ChEBI" id="CHEBI:30616"/>
    </ligand>
</feature>
<sequence>MESIDAILDTIIYENEQNHYAVALFSETKTYHTFTAAGTIRDVQEDIEYNLTGQYIVHPKYGMQFQIQTAIKKLPTNEKQIIRFLCSDKFSGIGKKTATDIYQTLGDNCLEQISKDASILNQVSSLNAKKRKIIQEGIQEFSSFNESYIQLMKYGLSDHKIELLEKQYENPLEVIEKNCFQPFYEVNGFGYKTSVQIANMLQMQAMDTRRQDAYICNLCRELVMSYGNTYITFENIFENVKVLSEEQVKNCLIRLIDDGYLQNEKNKYYPFQLLSDEIVVSKGIKDHIFKVEPVEEEILKIKLREVEFSLNIEYDTKQVDAVSSFFNHSISIINGGPGTGKTTIVRGILRLCKQIFPQSTIQLCAPTGRASKRLTQLSDCDSRTIHSLLQWDLHSNTFGKDEKNKIECDFLIVDEFSMVDTHLFAQLMKALPLHCRILLIGDENQLESVGPGKVFEDLIDSEILPVVHLNRIYRQEHGSGIVTLAKEIREEGLCRFEDGVTFIEKNNNEILEEIKRIASQQEVQILAPMYKGSCGIDAINQMIQQLKNPKAAYKKELKVGTIIFRERDKVMLLKNMADEDVYNGDIGTIVHIEKTKEMNIVEVDFGNNVVCFDHDFLYYLTHAYCISIHKSQGSEYDNVVFICDVQSIYMLEKRLIYTAISRAKHHLYIIGNANVFKRQVRMIQKRIRQTSLKERLGEIYD</sequence>
<keyword evidence="3 8" id="KW-0347">Helicase</keyword>
<comment type="caution">
    <text evidence="8">The sequence shown here is derived from an EMBL/GenBank/DDBJ whole genome shotgun (WGS) entry which is preliminary data.</text>
</comment>
<comment type="function">
    <text evidence="3">DNA-dependent ATPase and ATP-dependent 5'-3' DNA helicase. Has no activity on blunt DNA or DNA with 3'-overhangs, requires at least 10 bases of 5'-ssDNA for helicase activity.</text>
</comment>
<evidence type="ECO:0000256" key="1">
    <source>
        <dbReference type="ARBA" id="ARBA00022741"/>
    </source>
</evidence>
<dbReference type="CDD" id="cd18809">
    <property type="entry name" value="SF1_C_RecD"/>
    <property type="match status" value="1"/>
</dbReference>
<dbReference type="GO" id="GO:0017116">
    <property type="term" value="F:single-stranded DNA helicase activity"/>
    <property type="evidence" value="ECO:0007669"/>
    <property type="project" value="TreeGrafter"/>
</dbReference>
<dbReference type="CDD" id="cd17933">
    <property type="entry name" value="DEXSc_RecD-like"/>
    <property type="match status" value="1"/>
</dbReference>
<dbReference type="PANTHER" id="PTHR43788">
    <property type="entry name" value="DNA2/NAM7 HELICASE FAMILY MEMBER"/>
    <property type="match status" value="1"/>
</dbReference>
<dbReference type="HAMAP" id="MF_01488">
    <property type="entry name" value="RecD2"/>
    <property type="match status" value="1"/>
</dbReference>
<dbReference type="NCBIfam" id="TIGR01448">
    <property type="entry name" value="recD_rel"/>
    <property type="match status" value="1"/>
</dbReference>
<evidence type="ECO:0000256" key="3">
    <source>
        <dbReference type="HAMAP-Rule" id="MF_01488"/>
    </source>
</evidence>
<name>A0A7X2T320_9FIRM</name>
<dbReference type="Gene3D" id="1.10.10.2220">
    <property type="match status" value="1"/>
</dbReference>
<dbReference type="InterPro" id="IPR029493">
    <property type="entry name" value="RecD2-like_HHH"/>
</dbReference>
<proteinExistence type="inferred from homology"/>
<organism evidence="8 9">
    <name type="scientific">Floccifex porci</name>
    <dbReference type="NCBI Taxonomy" id="2606629"/>
    <lineage>
        <taxon>Bacteria</taxon>
        <taxon>Bacillati</taxon>
        <taxon>Bacillota</taxon>
        <taxon>Erysipelotrichia</taxon>
        <taxon>Erysipelotrichales</taxon>
        <taxon>Erysipelotrichaceae</taxon>
        <taxon>Floccifex</taxon>
    </lineage>
</organism>
<dbReference type="Pfam" id="PF14490">
    <property type="entry name" value="HHH_RecD2"/>
    <property type="match status" value="1"/>
</dbReference>
<keyword evidence="2 3" id="KW-0067">ATP-binding</keyword>
<dbReference type="InterPro" id="IPR055446">
    <property type="entry name" value="RecD2_N_OB"/>
</dbReference>
<keyword evidence="3" id="KW-0413">Isomerase</keyword>
<dbReference type="Proteomes" id="UP000470082">
    <property type="component" value="Unassembled WGS sequence"/>
</dbReference>
<feature type="domain" description="ATP-dependent RecD2 DNA helicase SH3" evidence="6">
    <location>
        <begin position="539"/>
        <end position="605"/>
    </location>
</feature>
<dbReference type="InterPro" id="IPR041451">
    <property type="entry name" value="RecD2_SH13"/>
</dbReference>
<comment type="catalytic activity">
    <reaction evidence="3">
        <text>ATP + H2O = ADP + phosphate + H(+)</text>
        <dbReference type="Rhea" id="RHEA:13065"/>
        <dbReference type="ChEBI" id="CHEBI:15377"/>
        <dbReference type="ChEBI" id="CHEBI:15378"/>
        <dbReference type="ChEBI" id="CHEBI:30616"/>
        <dbReference type="ChEBI" id="CHEBI:43474"/>
        <dbReference type="ChEBI" id="CHEBI:456216"/>
        <dbReference type="EC" id="5.6.2.3"/>
    </reaction>
</comment>
<dbReference type="SUPFAM" id="SSF52540">
    <property type="entry name" value="P-loop containing nucleoside triphosphate hydrolases"/>
    <property type="match status" value="2"/>
</dbReference>
<dbReference type="RefSeq" id="WP_154459048.1">
    <property type="nucleotide sequence ID" value="NZ_VUMM01000001.1"/>
</dbReference>
<dbReference type="GO" id="GO:0006310">
    <property type="term" value="P:DNA recombination"/>
    <property type="evidence" value="ECO:0007669"/>
    <property type="project" value="InterPro"/>
</dbReference>
<keyword evidence="3" id="KW-0378">Hydrolase</keyword>
<evidence type="ECO:0000259" key="7">
    <source>
        <dbReference type="Pfam" id="PF23139"/>
    </source>
</evidence>
<feature type="domain" description="UvrD-like helicase C-terminal" evidence="4">
    <location>
        <begin position="622"/>
        <end position="670"/>
    </location>
</feature>
<keyword evidence="3" id="KW-0238">DNA-binding</keyword>
<dbReference type="Pfam" id="PF23139">
    <property type="entry name" value="OB_YrrC"/>
    <property type="match status" value="1"/>
</dbReference>
<dbReference type="Pfam" id="PF13538">
    <property type="entry name" value="UvrD_C_2"/>
    <property type="match status" value="1"/>
</dbReference>
<dbReference type="EMBL" id="VUMM01000001">
    <property type="protein sequence ID" value="MSS00573.1"/>
    <property type="molecule type" value="Genomic_DNA"/>
</dbReference>
<dbReference type="InterPro" id="IPR027417">
    <property type="entry name" value="P-loop_NTPase"/>
</dbReference>
<gene>
    <name evidence="3" type="primary">recD2</name>
    <name evidence="8" type="ORF">FYJ50_00330</name>
</gene>